<dbReference type="Gene3D" id="3.10.450.620">
    <property type="entry name" value="JHP933, nucleotidyltransferase-like core domain"/>
    <property type="match status" value="1"/>
</dbReference>
<keyword evidence="1" id="KW-0808">Transferase</keyword>
<protein>
    <submittedName>
        <fullName evidence="1">Nucleotidyl transferase AbiEii/AbiGii toxin family protein</fullName>
    </submittedName>
</protein>
<gene>
    <name evidence="1" type="ORF">EWT59_20645</name>
</gene>
<dbReference type="Pfam" id="PF08843">
    <property type="entry name" value="AbiEii"/>
    <property type="match status" value="1"/>
</dbReference>
<accession>A0A7I0L6H1</accession>
<evidence type="ECO:0000313" key="1">
    <source>
        <dbReference type="EMBL" id="TLI68522.1"/>
    </source>
</evidence>
<dbReference type="Proteomes" id="UP000309847">
    <property type="component" value="Unassembled WGS sequence"/>
</dbReference>
<proteinExistence type="predicted"/>
<dbReference type="AlphaFoldDB" id="A0A7I0L6H1"/>
<organism evidence="1 2">
    <name type="scientific">Escherichia coli O25b:H4</name>
    <dbReference type="NCBI Taxonomy" id="941280"/>
    <lineage>
        <taxon>Bacteria</taxon>
        <taxon>Pseudomonadati</taxon>
        <taxon>Pseudomonadota</taxon>
        <taxon>Gammaproteobacteria</taxon>
        <taxon>Enterobacterales</taxon>
        <taxon>Enterobacteriaceae</taxon>
        <taxon>Escherichia</taxon>
    </lineage>
</organism>
<comment type="caution">
    <text evidence="1">The sequence shown here is derived from an EMBL/GenBank/DDBJ whole genome shotgun (WGS) entry which is preliminary data.</text>
</comment>
<evidence type="ECO:0000313" key="2">
    <source>
        <dbReference type="Proteomes" id="UP000309847"/>
    </source>
</evidence>
<sequence>MPELTSLFPDVADALDIESVAIVEKDYFVVDLLRLLKEIKPETHTLVFAGGTALSKAGISLNRMSEDIDIKLVPTENFMQNGRDKRRKIRKEIVQIITDVIHNSDIFSLDNENARITRDEYRYNEISVRYPQTFAQVPCLRPFIKLELMESTLLEHPESRDIYSLVTELTGKGTPVTAFPCATILSTQAEKLISMMRRTAAHLRNPEQQDDEFLVRHIYDNYCIVREKGVNVPVLKNFVQIYIHAMVTSTHNFVAHQLMNLRKGWMHSGIILYTNCAFNDLLNRWYLVIHRLTGKKPIPVSDKQR</sequence>
<name>A0A7I0L6H1_ECO25</name>
<dbReference type="EMBL" id="SEWA01000004">
    <property type="protein sequence ID" value="TLI68522.1"/>
    <property type="molecule type" value="Genomic_DNA"/>
</dbReference>
<reference evidence="1 2" key="1">
    <citation type="submission" date="2019-01" db="EMBL/GenBank/DDBJ databases">
        <title>Genome and plasmid diversity of ESBL producing Escherichia coli ST131 tracking phylogenetic trajectories with Bayesian inference.</title>
        <authorList>
            <person name="Ny S."/>
        </authorList>
    </citation>
    <scope>NUCLEOTIDE SEQUENCE [LARGE SCALE GENOMIC DNA]</scope>
    <source>
        <strain evidence="1 2">C0101-PB_2013</strain>
    </source>
</reference>
<dbReference type="GO" id="GO:0016740">
    <property type="term" value="F:transferase activity"/>
    <property type="evidence" value="ECO:0007669"/>
    <property type="project" value="UniProtKB-KW"/>
</dbReference>
<dbReference type="InterPro" id="IPR014942">
    <property type="entry name" value="AbiEii"/>
</dbReference>